<dbReference type="SUPFAM" id="SSF51316">
    <property type="entry name" value="Mss4-like"/>
    <property type="match status" value="1"/>
</dbReference>
<dbReference type="GO" id="GO:0046872">
    <property type="term" value="F:metal ion binding"/>
    <property type="evidence" value="ECO:0007669"/>
    <property type="project" value="UniProtKB-KW"/>
</dbReference>
<proteinExistence type="inferred from homology"/>
<dbReference type="AlphaFoldDB" id="A0A098TQS1"/>
<dbReference type="PANTHER" id="PTHR33337:SF40">
    <property type="entry name" value="CENP-V_GFA DOMAIN-CONTAINING PROTEIN-RELATED"/>
    <property type="match status" value="1"/>
</dbReference>
<evidence type="ECO:0000256" key="2">
    <source>
        <dbReference type="ARBA" id="ARBA00022723"/>
    </source>
</evidence>
<evidence type="ECO:0000259" key="5">
    <source>
        <dbReference type="PROSITE" id="PS51891"/>
    </source>
</evidence>
<reference evidence="6 7" key="1">
    <citation type="journal article" date="2014" name="Mol. Ecol.">
        <title>Evolution of Synechococcus.</title>
        <authorList>
            <person name="Dvorak P."/>
            <person name="Casamatta D."/>
            <person name="Hasler P."/>
            <person name="Poulickova A."/>
            <person name="Ondrej V."/>
            <person name="Sanges R."/>
        </authorList>
    </citation>
    <scope>NUCLEOTIDE SEQUENCE [LARGE SCALE GENOMIC DNA]</scope>
    <source>
        <strain evidence="6 7">CAUP A 1101</strain>
    </source>
</reference>
<dbReference type="OrthoDB" id="4188830at2"/>
<evidence type="ECO:0000256" key="3">
    <source>
        <dbReference type="ARBA" id="ARBA00022833"/>
    </source>
</evidence>
<comment type="similarity">
    <text evidence="1">Belongs to the Gfa family.</text>
</comment>
<evidence type="ECO:0000256" key="1">
    <source>
        <dbReference type="ARBA" id="ARBA00005495"/>
    </source>
</evidence>
<dbReference type="PANTHER" id="PTHR33337">
    <property type="entry name" value="GFA DOMAIN-CONTAINING PROTEIN"/>
    <property type="match status" value="1"/>
</dbReference>
<dbReference type="PROSITE" id="PS51891">
    <property type="entry name" value="CENP_V_GFA"/>
    <property type="match status" value="1"/>
</dbReference>
<sequence>MDGKCLCGSITIRTPDKTSIDACHCGMCRRWGGSPALGVSCGSDVQIDGFEKLKVYKSSEWAERAFCGECGTHMFYKLSATNEYFVPAGLFQNDIEFEFKEQIFIDMKPSYYEFANQTLNLTEAEVFAKFASSENIEGT</sequence>
<feature type="domain" description="CENP-V/GFA" evidence="5">
    <location>
        <begin position="1"/>
        <end position="113"/>
    </location>
</feature>
<keyword evidence="4" id="KW-0456">Lyase</keyword>
<dbReference type="Pfam" id="PF04828">
    <property type="entry name" value="GFA"/>
    <property type="match status" value="1"/>
</dbReference>
<dbReference type="Gene3D" id="3.90.1590.10">
    <property type="entry name" value="glutathione-dependent formaldehyde- activating enzyme (gfa)"/>
    <property type="match status" value="1"/>
</dbReference>
<keyword evidence="7" id="KW-1185">Reference proteome</keyword>
<keyword evidence="2" id="KW-0479">Metal-binding</keyword>
<evidence type="ECO:0000313" key="6">
    <source>
        <dbReference type="EMBL" id="KGF73183.1"/>
    </source>
</evidence>
<accession>A0A098TQS1</accession>
<evidence type="ECO:0000256" key="4">
    <source>
        <dbReference type="ARBA" id="ARBA00023239"/>
    </source>
</evidence>
<evidence type="ECO:0000313" key="7">
    <source>
        <dbReference type="Proteomes" id="UP000030170"/>
    </source>
</evidence>
<dbReference type="EMBL" id="JJML01000015">
    <property type="protein sequence ID" value="KGF73183.1"/>
    <property type="molecule type" value="Genomic_DNA"/>
</dbReference>
<dbReference type="STRING" id="1497020.DO97_02420"/>
<protein>
    <submittedName>
        <fullName evidence="6">Aldehyde-activating protein</fullName>
    </submittedName>
</protein>
<name>A0A098TQS1_9CYAN</name>
<organism evidence="6 7">
    <name type="scientific">Neosynechococcus sphagnicola sy1</name>
    <dbReference type="NCBI Taxonomy" id="1497020"/>
    <lineage>
        <taxon>Bacteria</taxon>
        <taxon>Bacillati</taxon>
        <taxon>Cyanobacteriota</taxon>
        <taxon>Cyanophyceae</taxon>
        <taxon>Neosynechococcales</taxon>
        <taxon>Neosynechococcaceae</taxon>
        <taxon>Neosynechococcus</taxon>
    </lineage>
</organism>
<comment type="caution">
    <text evidence="6">The sequence shown here is derived from an EMBL/GenBank/DDBJ whole genome shotgun (WGS) entry which is preliminary data.</text>
</comment>
<gene>
    <name evidence="6" type="ORF">DO97_02420</name>
</gene>
<dbReference type="GO" id="GO:0016846">
    <property type="term" value="F:carbon-sulfur lyase activity"/>
    <property type="evidence" value="ECO:0007669"/>
    <property type="project" value="InterPro"/>
</dbReference>
<dbReference type="Proteomes" id="UP000030170">
    <property type="component" value="Unassembled WGS sequence"/>
</dbReference>
<keyword evidence="3" id="KW-0862">Zinc</keyword>
<dbReference type="InterPro" id="IPR011057">
    <property type="entry name" value="Mss4-like_sf"/>
</dbReference>
<dbReference type="InterPro" id="IPR006913">
    <property type="entry name" value="CENP-V/GFA"/>
</dbReference>
<dbReference type="RefSeq" id="WP_036532096.1">
    <property type="nucleotide sequence ID" value="NZ_JJML01000015.1"/>
</dbReference>